<evidence type="ECO:0000313" key="3">
    <source>
        <dbReference type="Proteomes" id="UP000009168"/>
    </source>
</evidence>
<gene>
    <name evidence="2" type="ORF">TTHERM_00784560</name>
</gene>
<dbReference type="HOGENOM" id="CLU_604831_0_0_1"/>
<reference evidence="3" key="1">
    <citation type="journal article" date="2006" name="PLoS Biol.">
        <title>Macronuclear genome sequence of the ciliate Tetrahymena thermophila, a model eukaryote.</title>
        <authorList>
            <person name="Eisen J.A."/>
            <person name="Coyne R.S."/>
            <person name="Wu M."/>
            <person name="Wu D."/>
            <person name="Thiagarajan M."/>
            <person name="Wortman J.R."/>
            <person name="Badger J.H."/>
            <person name="Ren Q."/>
            <person name="Amedeo P."/>
            <person name="Jones K.M."/>
            <person name="Tallon L.J."/>
            <person name="Delcher A.L."/>
            <person name="Salzberg S.L."/>
            <person name="Silva J.C."/>
            <person name="Haas B.J."/>
            <person name="Majoros W.H."/>
            <person name="Farzad M."/>
            <person name="Carlton J.M."/>
            <person name="Smith R.K. Jr."/>
            <person name="Garg J."/>
            <person name="Pearlman R.E."/>
            <person name="Karrer K.M."/>
            <person name="Sun L."/>
            <person name="Manning G."/>
            <person name="Elde N.C."/>
            <person name="Turkewitz A.P."/>
            <person name="Asai D.J."/>
            <person name="Wilkes D.E."/>
            <person name="Wang Y."/>
            <person name="Cai H."/>
            <person name="Collins K."/>
            <person name="Stewart B.A."/>
            <person name="Lee S.R."/>
            <person name="Wilamowska K."/>
            <person name="Weinberg Z."/>
            <person name="Ruzzo W.L."/>
            <person name="Wloga D."/>
            <person name="Gaertig J."/>
            <person name="Frankel J."/>
            <person name="Tsao C.-C."/>
            <person name="Gorovsky M.A."/>
            <person name="Keeling P.J."/>
            <person name="Waller R.F."/>
            <person name="Patron N.J."/>
            <person name="Cherry J.M."/>
            <person name="Stover N.A."/>
            <person name="Krieger C.J."/>
            <person name="del Toro C."/>
            <person name="Ryder H.F."/>
            <person name="Williamson S.C."/>
            <person name="Barbeau R.A."/>
            <person name="Hamilton E.P."/>
            <person name="Orias E."/>
        </authorList>
    </citation>
    <scope>NUCLEOTIDE SEQUENCE [LARGE SCALE GENOMIC DNA]</scope>
    <source>
        <strain evidence="3">SB210</strain>
    </source>
</reference>
<accession>Q231N3</accession>
<dbReference type="GeneID" id="7841984"/>
<dbReference type="Proteomes" id="UP000009168">
    <property type="component" value="Unassembled WGS sequence"/>
</dbReference>
<feature type="compositionally biased region" description="Low complexity" evidence="1">
    <location>
        <begin position="340"/>
        <end position="358"/>
    </location>
</feature>
<evidence type="ECO:0000256" key="1">
    <source>
        <dbReference type="SAM" id="MobiDB-lite"/>
    </source>
</evidence>
<feature type="region of interest" description="Disordered" evidence="1">
    <location>
        <begin position="337"/>
        <end position="372"/>
    </location>
</feature>
<dbReference type="KEGG" id="tet:TTHERM_00784560"/>
<protein>
    <submittedName>
        <fullName evidence="2">Uncharacterized protein</fullName>
    </submittedName>
</protein>
<dbReference type="InParanoid" id="Q231N3"/>
<name>Q231N3_TETTS</name>
<organism evidence="2 3">
    <name type="scientific">Tetrahymena thermophila (strain SB210)</name>
    <dbReference type="NCBI Taxonomy" id="312017"/>
    <lineage>
        <taxon>Eukaryota</taxon>
        <taxon>Sar</taxon>
        <taxon>Alveolata</taxon>
        <taxon>Ciliophora</taxon>
        <taxon>Intramacronucleata</taxon>
        <taxon>Oligohymenophorea</taxon>
        <taxon>Hymenostomatida</taxon>
        <taxon>Tetrahymenina</taxon>
        <taxon>Tetrahymenidae</taxon>
        <taxon>Tetrahymena</taxon>
    </lineage>
</organism>
<evidence type="ECO:0000313" key="2">
    <source>
        <dbReference type="EMBL" id="EAR91269.1"/>
    </source>
</evidence>
<dbReference type="EMBL" id="GG662770">
    <property type="protein sequence ID" value="EAR91269.1"/>
    <property type="molecule type" value="Genomic_DNA"/>
</dbReference>
<keyword evidence="3" id="KW-1185">Reference proteome</keyword>
<proteinExistence type="predicted"/>
<dbReference type="AlphaFoldDB" id="Q231N3"/>
<dbReference type="RefSeq" id="XP_001011514.1">
    <property type="nucleotide sequence ID" value="XM_001011514.1"/>
</dbReference>
<sequence>MSTQFSQPLNQKRLIQEFLLKGRSRDNDLKMSNKNEIQIDTNKSQIYFPQIEPNQCQPKQINHSSSQNLSNINIDIQNKLNNYFVAGDLQNEQSRRFIKLKNNKSESSQYNNSFSPFLKERDSLGNLLKDQQLGTKKSERYIQYKLKQYQSGMQLSKGRIPNKNQILPYSGYLNESSVTELESLNAHNRKYSEQNSESFKDKYTQFVVRLNILDNPSQTISDVLKTEDTNHNADRSLNQDCSSIQFQNFTLMNRLKQYTIKQKTPQNKDMFTVNTSLLNQNSSLNKLDNQSKKYHLNIKKIHQIQQSNPPVGSYNPNYSLIQKNQLSHRIQPIFPTSRSQQKQLEYEQQYQQKSPSQKQDQKKKQINSDNEENYEKLFNKMMREIKKQVDLEQQQNQGNLLHPDGDKELKKVMSSEEMENFSNQYKKQMGDMKNIFNRIRSSLNQNKLNNLAS</sequence>